<evidence type="ECO:0000256" key="5">
    <source>
        <dbReference type="ARBA" id="ARBA00023136"/>
    </source>
</evidence>
<dbReference type="NCBIfam" id="TIGR00360">
    <property type="entry name" value="ComEC_N-term"/>
    <property type="match status" value="1"/>
</dbReference>
<feature type="transmembrane region" description="Helical" evidence="6">
    <location>
        <begin position="235"/>
        <end position="257"/>
    </location>
</feature>
<dbReference type="SUPFAM" id="SSF56281">
    <property type="entry name" value="Metallo-hydrolase/oxidoreductase"/>
    <property type="match status" value="1"/>
</dbReference>
<name>A0A9D1DKJ1_9FIRM</name>
<reference evidence="8" key="1">
    <citation type="submission" date="2020-10" db="EMBL/GenBank/DDBJ databases">
        <authorList>
            <person name="Gilroy R."/>
        </authorList>
    </citation>
    <scope>NUCLEOTIDE SEQUENCE</scope>
    <source>
        <strain evidence="8">ChiGjej3B3-7149</strain>
    </source>
</reference>
<feature type="transmembrane region" description="Helical" evidence="6">
    <location>
        <begin position="365"/>
        <end position="395"/>
    </location>
</feature>
<keyword evidence="2" id="KW-1003">Cell membrane</keyword>
<keyword evidence="4 6" id="KW-1133">Transmembrane helix</keyword>
<dbReference type="Pfam" id="PF13567">
    <property type="entry name" value="DUF4131"/>
    <property type="match status" value="1"/>
</dbReference>
<dbReference type="CDD" id="cd07731">
    <property type="entry name" value="ComA-like_MBL-fold"/>
    <property type="match status" value="1"/>
</dbReference>
<comment type="caution">
    <text evidence="8">The sequence shown here is derived from an EMBL/GenBank/DDBJ whole genome shotgun (WGS) entry which is preliminary data.</text>
</comment>
<feature type="transmembrane region" description="Helical" evidence="6">
    <location>
        <begin position="466"/>
        <end position="484"/>
    </location>
</feature>
<evidence type="ECO:0000256" key="6">
    <source>
        <dbReference type="SAM" id="Phobius"/>
    </source>
</evidence>
<dbReference type="EMBL" id="DVHH01000078">
    <property type="protein sequence ID" value="HIR54567.1"/>
    <property type="molecule type" value="Genomic_DNA"/>
</dbReference>
<proteinExistence type="predicted"/>
<feature type="domain" description="Metallo-beta-lactamase" evidence="7">
    <location>
        <begin position="527"/>
        <end position="724"/>
    </location>
</feature>
<organism evidence="8 9">
    <name type="scientific">Candidatus Scatomorpha intestinigallinarum</name>
    <dbReference type="NCBI Taxonomy" id="2840923"/>
    <lineage>
        <taxon>Bacteria</taxon>
        <taxon>Bacillati</taxon>
        <taxon>Bacillota</taxon>
        <taxon>Clostridia</taxon>
        <taxon>Eubacteriales</taxon>
        <taxon>Candidatus Scatomorpha</taxon>
    </lineage>
</organism>
<dbReference type="Gene3D" id="3.60.15.10">
    <property type="entry name" value="Ribonuclease Z/Hydroxyacylglutathione hydrolase-like"/>
    <property type="match status" value="1"/>
</dbReference>
<evidence type="ECO:0000256" key="1">
    <source>
        <dbReference type="ARBA" id="ARBA00004651"/>
    </source>
</evidence>
<dbReference type="GO" id="GO:0030420">
    <property type="term" value="P:establishment of competence for transformation"/>
    <property type="evidence" value="ECO:0007669"/>
    <property type="project" value="InterPro"/>
</dbReference>
<evidence type="ECO:0000256" key="4">
    <source>
        <dbReference type="ARBA" id="ARBA00022989"/>
    </source>
</evidence>
<dbReference type="InterPro" id="IPR025405">
    <property type="entry name" value="DUF4131"/>
</dbReference>
<protein>
    <submittedName>
        <fullName evidence="8">DNA internalization-related competence protein ComEC/Rec2</fullName>
    </submittedName>
</protein>
<evidence type="ECO:0000259" key="7">
    <source>
        <dbReference type="SMART" id="SM00849"/>
    </source>
</evidence>
<dbReference type="InterPro" id="IPR001279">
    <property type="entry name" value="Metallo-B-lactamas"/>
</dbReference>
<dbReference type="Proteomes" id="UP000824238">
    <property type="component" value="Unassembled WGS sequence"/>
</dbReference>
<comment type="subcellular location">
    <subcellularLocation>
        <location evidence="1">Cell membrane</location>
        <topology evidence="1">Multi-pass membrane protein</topology>
    </subcellularLocation>
</comment>
<dbReference type="NCBIfam" id="TIGR00361">
    <property type="entry name" value="ComEC_Rec2"/>
    <property type="match status" value="1"/>
</dbReference>
<dbReference type="AlphaFoldDB" id="A0A9D1DKJ1"/>
<feature type="transmembrane region" description="Helical" evidence="6">
    <location>
        <begin position="311"/>
        <end position="344"/>
    </location>
</feature>
<evidence type="ECO:0000313" key="9">
    <source>
        <dbReference type="Proteomes" id="UP000824238"/>
    </source>
</evidence>
<dbReference type="InterPro" id="IPR052159">
    <property type="entry name" value="Competence_DNA_uptake"/>
</dbReference>
<dbReference type="InterPro" id="IPR004477">
    <property type="entry name" value="ComEC_N"/>
</dbReference>
<accession>A0A9D1DKJ1</accession>
<reference evidence="8" key="2">
    <citation type="journal article" date="2021" name="PeerJ">
        <title>Extensive microbial diversity within the chicken gut microbiome revealed by metagenomics and culture.</title>
        <authorList>
            <person name="Gilroy R."/>
            <person name="Ravi A."/>
            <person name="Getino M."/>
            <person name="Pursley I."/>
            <person name="Horton D.L."/>
            <person name="Alikhan N.F."/>
            <person name="Baker D."/>
            <person name="Gharbi K."/>
            <person name="Hall N."/>
            <person name="Watson M."/>
            <person name="Adriaenssens E.M."/>
            <person name="Foster-Nyarko E."/>
            <person name="Jarju S."/>
            <person name="Secka A."/>
            <person name="Antonio M."/>
            <person name="Oren A."/>
            <person name="Chaudhuri R.R."/>
            <person name="La Ragione R."/>
            <person name="Hildebrand F."/>
            <person name="Pallen M.J."/>
        </authorList>
    </citation>
    <scope>NUCLEOTIDE SEQUENCE</scope>
    <source>
        <strain evidence="8">ChiGjej3B3-7149</strain>
    </source>
</reference>
<dbReference type="GO" id="GO:0005886">
    <property type="term" value="C:plasma membrane"/>
    <property type="evidence" value="ECO:0007669"/>
    <property type="project" value="UniProtKB-SubCell"/>
</dbReference>
<gene>
    <name evidence="8" type="ORF">IAD36_03055</name>
</gene>
<evidence type="ECO:0000313" key="8">
    <source>
        <dbReference type="EMBL" id="HIR54567.1"/>
    </source>
</evidence>
<dbReference type="PANTHER" id="PTHR30619:SF1">
    <property type="entry name" value="RECOMBINATION PROTEIN 2"/>
    <property type="match status" value="1"/>
</dbReference>
<sequence length="762" mass="82663">MRKLVCAALSFAGAAAVSHYYLPEGVLFWLAGGLLLLCLPAALLLKDTARLRALIILIAASLGLGWYGAYTLMYVAPASELAGRELVVTARVLDYPERDEGYASVELRIEQEGLPRVKAAVYDYDGLMPELRPGDVAEFPLEFISALEKYGEETDIYSSRGILLRAYLAGAAEDIRRDGRSFLSFPMELANLVRSAAREVFPEDVQSFMLGLLIGDTSGLYDDFELDNALSVSGIRHVVAVSGMHLSFLYAVLVYLLGKRRASILGVPVIVLFTFMTGCTASVVRACVMLTLVMLAPLLRREADGLTSLCAGLLILLIANPLSIAAAGLQLSFSAMAGIILLTPRVYKWLDRKLRRGDEKRRLNSFVRFVMAGVSSSIGSMAFTTPVVALCFGYVSLISPVTNLLTLWAVSAAFTFGYAAVLLGLVFAPLGGSVGWLVAWPARYISFCAKALAGLPYSAVYTVDRLIVWWLVFVYFVFGLCWLLRDRRGFRPLAPALASVFTLAVVLVTAWNAERRESSVTVLDVGQGQCVAAVCGENAVLIDCGGKGTWDNAGDTAAEYLLSRGRRSIDALALTHLHADHANGVERLLTRISVGTLYLPEDTDDSDGLLGGILACAERQRTEVVYVGGEDLTPAYGGLELTLYAPLDAGDENERGVIVLAAMGEFEALIMGDVNSAVERRLVESRELPDVELLVVGHHGSKYSTSFELLEAIDADWAAISVGWNSYGHPTYEALRRLGIFDIEVFRTDENGNITVRANTYG</sequence>
<feature type="transmembrane region" description="Helical" evidence="6">
    <location>
        <begin position="496"/>
        <end position="513"/>
    </location>
</feature>
<keyword evidence="5 6" id="KW-0472">Membrane</keyword>
<dbReference type="Pfam" id="PF00753">
    <property type="entry name" value="Lactamase_B"/>
    <property type="match status" value="1"/>
</dbReference>
<feature type="transmembrane region" description="Helical" evidence="6">
    <location>
        <begin position="54"/>
        <end position="76"/>
    </location>
</feature>
<evidence type="ECO:0000256" key="3">
    <source>
        <dbReference type="ARBA" id="ARBA00022692"/>
    </source>
</evidence>
<dbReference type="InterPro" id="IPR036866">
    <property type="entry name" value="RibonucZ/Hydroxyglut_hydro"/>
</dbReference>
<dbReference type="InterPro" id="IPR004797">
    <property type="entry name" value="Competence_ComEC/Rec2"/>
</dbReference>
<dbReference type="SMART" id="SM00849">
    <property type="entry name" value="Lactamase_B"/>
    <property type="match status" value="1"/>
</dbReference>
<keyword evidence="3 6" id="KW-0812">Transmembrane</keyword>
<dbReference type="InterPro" id="IPR035681">
    <property type="entry name" value="ComA-like_MBL"/>
</dbReference>
<dbReference type="PANTHER" id="PTHR30619">
    <property type="entry name" value="DNA INTERNALIZATION/COMPETENCE PROTEIN COMEC/REC2"/>
    <property type="match status" value="1"/>
</dbReference>
<feature type="transmembrane region" description="Helical" evidence="6">
    <location>
        <begin position="26"/>
        <end position="45"/>
    </location>
</feature>
<dbReference type="Pfam" id="PF03772">
    <property type="entry name" value="Competence"/>
    <property type="match status" value="1"/>
</dbReference>
<feature type="transmembrane region" description="Helical" evidence="6">
    <location>
        <begin position="407"/>
        <end position="430"/>
    </location>
</feature>
<evidence type="ECO:0000256" key="2">
    <source>
        <dbReference type="ARBA" id="ARBA00022475"/>
    </source>
</evidence>
<feature type="transmembrane region" description="Helical" evidence="6">
    <location>
        <begin position="269"/>
        <end position="299"/>
    </location>
</feature>